<dbReference type="InterPro" id="IPR043502">
    <property type="entry name" value="DNA/RNA_pol_sf"/>
</dbReference>
<comment type="caution">
    <text evidence="1">The sequence shown here is derived from an EMBL/GenBank/DDBJ whole genome shotgun (WGS) entry which is preliminary data.</text>
</comment>
<organism evidence="1 2">
    <name type="scientific">Taxus chinensis</name>
    <name type="common">Chinese yew</name>
    <name type="synonym">Taxus wallichiana var. chinensis</name>
    <dbReference type="NCBI Taxonomy" id="29808"/>
    <lineage>
        <taxon>Eukaryota</taxon>
        <taxon>Viridiplantae</taxon>
        <taxon>Streptophyta</taxon>
        <taxon>Embryophyta</taxon>
        <taxon>Tracheophyta</taxon>
        <taxon>Spermatophyta</taxon>
        <taxon>Pinopsida</taxon>
        <taxon>Pinidae</taxon>
        <taxon>Conifers II</taxon>
        <taxon>Cupressales</taxon>
        <taxon>Taxaceae</taxon>
        <taxon>Taxus</taxon>
    </lineage>
</organism>
<proteinExistence type="predicted"/>
<dbReference type="Proteomes" id="UP000824469">
    <property type="component" value="Unassembled WGS sequence"/>
</dbReference>
<feature type="non-terminal residue" evidence="1">
    <location>
        <position position="87"/>
    </location>
</feature>
<dbReference type="AlphaFoldDB" id="A0AA38KKJ5"/>
<gene>
    <name evidence="1" type="ORF">KI387_011173</name>
</gene>
<name>A0AA38KKJ5_TAXCH</name>
<sequence length="87" mass="9744">MHPHIALLVKEELQCLLSVSFILPIDYPQWISNIVPITKVIGGLRICMDFHDLNLACPKDDFPLPGIDQLVDLTTGHEMLSLMDGFS</sequence>
<dbReference type="EMBL" id="JAHRHJ020000008">
    <property type="protein sequence ID" value="KAH9306769.1"/>
    <property type="molecule type" value="Genomic_DNA"/>
</dbReference>
<dbReference type="PANTHER" id="PTHR24559:SF431">
    <property type="entry name" value="RNA-DIRECTED DNA POLYMERASE HOMOLOG"/>
    <property type="match status" value="1"/>
</dbReference>
<protein>
    <submittedName>
        <fullName evidence="1">Uncharacterized protein</fullName>
    </submittedName>
</protein>
<dbReference type="PANTHER" id="PTHR24559">
    <property type="entry name" value="TRANSPOSON TY3-I GAG-POL POLYPROTEIN"/>
    <property type="match status" value="1"/>
</dbReference>
<reference evidence="1 2" key="1">
    <citation type="journal article" date="2021" name="Nat. Plants">
        <title>The Taxus genome provides insights into paclitaxel biosynthesis.</title>
        <authorList>
            <person name="Xiong X."/>
            <person name="Gou J."/>
            <person name="Liao Q."/>
            <person name="Li Y."/>
            <person name="Zhou Q."/>
            <person name="Bi G."/>
            <person name="Li C."/>
            <person name="Du R."/>
            <person name="Wang X."/>
            <person name="Sun T."/>
            <person name="Guo L."/>
            <person name="Liang H."/>
            <person name="Lu P."/>
            <person name="Wu Y."/>
            <person name="Zhang Z."/>
            <person name="Ro D.K."/>
            <person name="Shang Y."/>
            <person name="Huang S."/>
            <person name="Yan J."/>
        </authorList>
    </citation>
    <scope>NUCLEOTIDE SEQUENCE [LARGE SCALE GENOMIC DNA]</scope>
    <source>
        <strain evidence="1">Ta-2019</strain>
    </source>
</reference>
<dbReference type="SUPFAM" id="SSF56672">
    <property type="entry name" value="DNA/RNA polymerases"/>
    <property type="match status" value="1"/>
</dbReference>
<accession>A0AA38KKJ5</accession>
<keyword evidence="2" id="KW-1185">Reference proteome</keyword>
<dbReference type="InterPro" id="IPR053134">
    <property type="entry name" value="RNA-dir_DNA_polymerase"/>
</dbReference>
<dbReference type="Gene3D" id="3.10.10.10">
    <property type="entry name" value="HIV Type 1 Reverse Transcriptase, subunit A, domain 1"/>
    <property type="match status" value="1"/>
</dbReference>
<evidence type="ECO:0000313" key="1">
    <source>
        <dbReference type="EMBL" id="KAH9306769.1"/>
    </source>
</evidence>
<evidence type="ECO:0000313" key="2">
    <source>
        <dbReference type="Proteomes" id="UP000824469"/>
    </source>
</evidence>